<reference evidence="3 4" key="1">
    <citation type="submission" date="2013-08" db="EMBL/GenBank/DDBJ databases">
        <title>Genome of Pontibacillus chungwhensis.</title>
        <authorList>
            <person name="Wang Q."/>
            <person name="Wang G."/>
        </authorList>
    </citation>
    <scope>NUCLEOTIDE SEQUENCE [LARGE SCALE GENOMIC DNA]</scope>
    <source>
        <strain evidence="3 4">BH030062</strain>
    </source>
</reference>
<dbReference type="RefSeq" id="WP_052114840.1">
    <property type="nucleotide sequence ID" value="NZ_AVBG01000001.1"/>
</dbReference>
<evidence type="ECO:0000256" key="2">
    <source>
        <dbReference type="SAM" id="Phobius"/>
    </source>
</evidence>
<dbReference type="AlphaFoldDB" id="A0A0A2V2M9"/>
<dbReference type="STRING" id="1385513.N780_12710"/>
<proteinExistence type="predicted"/>
<gene>
    <name evidence="3" type="ORF">N780_12710</name>
</gene>
<comment type="caution">
    <text evidence="3">The sequence shown here is derived from an EMBL/GenBank/DDBJ whole genome shotgun (WGS) entry which is preliminary data.</text>
</comment>
<sequence>MEEPFRNNDQAKNLRQRMQDEERGLLQEPDPQELGEAISSLPSRNEVHKSKQTRMKWKIKYPFIRLLVFLFVVFILLIPLYYL</sequence>
<keyword evidence="2" id="KW-0812">Transmembrane</keyword>
<accession>A0A0A2V2M9</accession>
<keyword evidence="2" id="KW-0472">Membrane</keyword>
<evidence type="ECO:0000313" key="3">
    <source>
        <dbReference type="EMBL" id="KGP93303.1"/>
    </source>
</evidence>
<dbReference type="EMBL" id="AVBG01000001">
    <property type="protein sequence ID" value="KGP93303.1"/>
    <property type="molecule type" value="Genomic_DNA"/>
</dbReference>
<organism evidence="3 4">
    <name type="scientific">Pontibacillus chungwhensis BH030062</name>
    <dbReference type="NCBI Taxonomy" id="1385513"/>
    <lineage>
        <taxon>Bacteria</taxon>
        <taxon>Bacillati</taxon>
        <taxon>Bacillota</taxon>
        <taxon>Bacilli</taxon>
        <taxon>Bacillales</taxon>
        <taxon>Bacillaceae</taxon>
        <taxon>Pontibacillus</taxon>
    </lineage>
</organism>
<name>A0A0A2V2M9_9BACI</name>
<evidence type="ECO:0000313" key="4">
    <source>
        <dbReference type="Proteomes" id="UP000030153"/>
    </source>
</evidence>
<feature type="region of interest" description="Disordered" evidence="1">
    <location>
        <begin position="1"/>
        <end position="30"/>
    </location>
</feature>
<dbReference type="Proteomes" id="UP000030153">
    <property type="component" value="Unassembled WGS sequence"/>
</dbReference>
<feature type="transmembrane region" description="Helical" evidence="2">
    <location>
        <begin position="63"/>
        <end position="82"/>
    </location>
</feature>
<keyword evidence="2" id="KW-1133">Transmembrane helix</keyword>
<evidence type="ECO:0000256" key="1">
    <source>
        <dbReference type="SAM" id="MobiDB-lite"/>
    </source>
</evidence>
<keyword evidence="4" id="KW-1185">Reference proteome</keyword>
<protein>
    <submittedName>
        <fullName evidence="3">Uncharacterized protein</fullName>
    </submittedName>
</protein>